<dbReference type="InterPro" id="IPR003409">
    <property type="entry name" value="MORN"/>
</dbReference>
<evidence type="ECO:0000313" key="3">
    <source>
        <dbReference type="Proteomes" id="UP000785679"/>
    </source>
</evidence>
<dbReference type="Gene3D" id="2.20.110.10">
    <property type="entry name" value="Histone H3 K4-specific methyltransferase SET7/9 N-terminal domain"/>
    <property type="match status" value="2"/>
</dbReference>
<organism evidence="2 3">
    <name type="scientific">Halteria grandinella</name>
    <dbReference type="NCBI Taxonomy" id="5974"/>
    <lineage>
        <taxon>Eukaryota</taxon>
        <taxon>Sar</taxon>
        <taxon>Alveolata</taxon>
        <taxon>Ciliophora</taxon>
        <taxon>Intramacronucleata</taxon>
        <taxon>Spirotrichea</taxon>
        <taxon>Stichotrichia</taxon>
        <taxon>Sporadotrichida</taxon>
        <taxon>Halteriidae</taxon>
        <taxon>Halteria</taxon>
    </lineage>
</organism>
<proteinExistence type="predicted"/>
<dbReference type="SMART" id="SM00698">
    <property type="entry name" value="MORN"/>
    <property type="match status" value="5"/>
</dbReference>
<comment type="caution">
    <text evidence="2">The sequence shown here is derived from an EMBL/GenBank/DDBJ whole genome shotgun (WGS) entry which is preliminary data.</text>
</comment>
<sequence length="223" mass="25172">MIDCSQLVNKQQTLRQFGKTLVYHGYISNDSFALNQEGELLWISQANSQVLQKFNGQFENDRIHGEGQLIFRDEYGGFAEYQGMLQNNQFEGQGTLKLSNGDIYEGSFQNSLYNGIGKIVFGNQRFTYSGQFINGLFNGEGTLTIVGQMQVTSRFQSGLIDITSNAQVQFYNGDSYEGQINRKYQMHGNGRYQKVLDDGQKYVLTGIFLNGKPTQNISKILIS</sequence>
<dbReference type="EMBL" id="RRYP01003623">
    <property type="protein sequence ID" value="TNV83638.1"/>
    <property type="molecule type" value="Genomic_DNA"/>
</dbReference>
<name>A0A8J8NYL0_HALGN</name>
<evidence type="ECO:0000313" key="2">
    <source>
        <dbReference type="EMBL" id="TNV83638.1"/>
    </source>
</evidence>
<dbReference type="Proteomes" id="UP000785679">
    <property type="component" value="Unassembled WGS sequence"/>
</dbReference>
<evidence type="ECO:0000256" key="1">
    <source>
        <dbReference type="ARBA" id="ARBA00022737"/>
    </source>
</evidence>
<gene>
    <name evidence="2" type="ORF">FGO68_gene7791</name>
</gene>
<keyword evidence="1" id="KW-0677">Repeat</keyword>
<accession>A0A8J8NYL0</accession>
<dbReference type="OrthoDB" id="303545at2759"/>
<dbReference type="PANTHER" id="PTHR23084">
    <property type="entry name" value="PHOSPHATIDYLINOSITOL-4-PHOSPHATE 5-KINASE RELATED"/>
    <property type="match status" value="1"/>
</dbReference>
<dbReference type="SUPFAM" id="SSF82185">
    <property type="entry name" value="Histone H3 K4-specific methyltransferase SET7/9 N-terminal domain"/>
    <property type="match status" value="1"/>
</dbReference>
<evidence type="ECO:0008006" key="4">
    <source>
        <dbReference type="Google" id="ProtNLM"/>
    </source>
</evidence>
<dbReference type="AlphaFoldDB" id="A0A8J8NYL0"/>
<dbReference type="Pfam" id="PF02493">
    <property type="entry name" value="MORN"/>
    <property type="match status" value="5"/>
</dbReference>
<dbReference type="PANTHER" id="PTHR23084:SF263">
    <property type="entry name" value="MORN REPEAT-CONTAINING PROTEIN 1"/>
    <property type="match status" value="1"/>
</dbReference>
<protein>
    <recommendedName>
        <fullName evidence="4">MORN motif-containing protein</fullName>
    </recommendedName>
</protein>
<reference evidence="2" key="1">
    <citation type="submission" date="2019-06" db="EMBL/GenBank/DDBJ databases">
        <authorList>
            <person name="Zheng W."/>
        </authorList>
    </citation>
    <scope>NUCLEOTIDE SEQUENCE</scope>
    <source>
        <strain evidence="2">QDHG01</strain>
    </source>
</reference>
<keyword evidence="3" id="KW-1185">Reference proteome</keyword>